<accession>A0ABN7RCZ7</accession>
<evidence type="ECO:0000313" key="2">
    <source>
        <dbReference type="Proteomes" id="UP000679725"/>
    </source>
</evidence>
<dbReference type="Proteomes" id="UP000679725">
    <property type="component" value="Unassembled WGS sequence"/>
</dbReference>
<keyword evidence="2" id="KW-1185">Reference proteome</keyword>
<gene>
    <name evidence="1" type="ORF">DYBT9623_02484</name>
</gene>
<protein>
    <submittedName>
        <fullName evidence="1">Uncharacterized protein</fullName>
    </submittedName>
</protein>
<sequence>MRTTHDSWNRKVPKVKINPALNKYEDMDLFPEKLAHVQEELKNVKLPPRLMPVSEPKH</sequence>
<dbReference type="RefSeq" id="WP_215233837.1">
    <property type="nucleotide sequence ID" value="NZ_CAJRAU010000003.1"/>
</dbReference>
<dbReference type="EMBL" id="CAJRAU010000003">
    <property type="protein sequence ID" value="CAG5069747.1"/>
    <property type="molecule type" value="Genomic_DNA"/>
</dbReference>
<comment type="caution">
    <text evidence="1">The sequence shown here is derived from an EMBL/GenBank/DDBJ whole genome shotgun (WGS) entry which is preliminary data.</text>
</comment>
<evidence type="ECO:0000313" key="1">
    <source>
        <dbReference type="EMBL" id="CAG5069747.1"/>
    </source>
</evidence>
<reference evidence="1 2" key="1">
    <citation type="submission" date="2021-04" db="EMBL/GenBank/DDBJ databases">
        <authorList>
            <person name="Rodrigo-Torres L."/>
            <person name="Arahal R. D."/>
            <person name="Lucena T."/>
        </authorList>
    </citation>
    <scope>NUCLEOTIDE SEQUENCE [LARGE SCALE GENOMIC DNA]</scope>
    <source>
        <strain evidence="1 2">CECT 9623</strain>
    </source>
</reference>
<proteinExistence type="predicted"/>
<name>A0ABN7RCZ7_9BACT</name>
<organism evidence="1 2">
    <name type="scientific">Dyadobacter linearis</name>
    <dbReference type="NCBI Taxonomy" id="2823330"/>
    <lineage>
        <taxon>Bacteria</taxon>
        <taxon>Pseudomonadati</taxon>
        <taxon>Bacteroidota</taxon>
        <taxon>Cytophagia</taxon>
        <taxon>Cytophagales</taxon>
        <taxon>Spirosomataceae</taxon>
        <taxon>Dyadobacter</taxon>
    </lineage>
</organism>